<dbReference type="AlphaFoldDB" id="A0A3B1CJD7"/>
<evidence type="ECO:0008006" key="2">
    <source>
        <dbReference type="Google" id="ProtNLM"/>
    </source>
</evidence>
<organism evidence="1">
    <name type="scientific">hydrothermal vent metagenome</name>
    <dbReference type="NCBI Taxonomy" id="652676"/>
    <lineage>
        <taxon>unclassified sequences</taxon>
        <taxon>metagenomes</taxon>
        <taxon>ecological metagenomes</taxon>
    </lineage>
</organism>
<dbReference type="EMBL" id="UOGD01000064">
    <property type="protein sequence ID" value="VAX16877.1"/>
    <property type="molecule type" value="Genomic_DNA"/>
</dbReference>
<sequence length="205" mass="23419">MKKFKILLFAFIIISSTLFVSCGGGTEVIGTWKNDQIHIGKIKKILLIGVAKDPWIRKMFEGDLKKEFSDYNVDAVSSLEIVSPDEKITKENFKLYFGKEDFDAVLVTRVVAENISKTRVYNYTPSYGYYGFYGYYYSAYSYAYNPGYTVEEKSVNLETNVYDIKSMQLAWSALSESFNVQKASDIIKPLIHMIVDEMQADGLID</sequence>
<reference evidence="1" key="1">
    <citation type="submission" date="2018-06" db="EMBL/GenBank/DDBJ databases">
        <authorList>
            <person name="Zhirakovskaya E."/>
        </authorList>
    </citation>
    <scope>NUCLEOTIDE SEQUENCE</scope>
</reference>
<protein>
    <recommendedName>
        <fullName evidence="2">Lipoprotein</fullName>
    </recommendedName>
</protein>
<gene>
    <name evidence="1" type="ORF">MNBD_IGNAVI01-1560</name>
</gene>
<evidence type="ECO:0000313" key="1">
    <source>
        <dbReference type="EMBL" id="VAX16877.1"/>
    </source>
</evidence>
<accession>A0A3B1CJD7</accession>
<dbReference type="PROSITE" id="PS51257">
    <property type="entry name" value="PROKAR_LIPOPROTEIN"/>
    <property type="match status" value="1"/>
</dbReference>
<name>A0A3B1CJD7_9ZZZZ</name>
<dbReference type="Gene3D" id="3.30.160.670">
    <property type="match status" value="1"/>
</dbReference>
<proteinExistence type="predicted"/>